<dbReference type="Pfam" id="PF00583">
    <property type="entry name" value="Acetyltransf_1"/>
    <property type="match status" value="1"/>
</dbReference>
<feature type="transmembrane region" description="Helical" evidence="2">
    <location>
        <begin position="49"/>
        <end position="78"/>
    </location>
</feature>
<evidence type="ECO:0000313" key="5">
    <source>
        <dbReference type="RefSeq" id="XP_030373999.1"/>
    </source>
</evidence>
<dbReference type="PANTHER" id="PTHR13947:SF37">
    <property type="entry name" value="LD18367P"/>
    <property type="match status" value="1"/>
</dbReference>
<feature type="domain" description="N-acetyltransferase" evidence="3">
    <location>
        <begin position="92"/>
        <end position="240"/>
    </location>
</feature>
<dbReference type="InterPro" id="IPR000182">
    <property type="entry name" value="GNAT_dom"/>
</dbReference>
<sequence>MQPFIVIRDHREDDELKCQELVRDYVMSFATKSFYCFCFREITLQFIVITWALLFIFLGVPLIFCALTIPGCIFFLFLGTYSSFYAKAVEHIRLKPSTKSLVAECYEPFIFRCSPNEASYDIFMEKAPYENDFLRKFRRKIVATVSVKNHNAVYNAAFIYRFAIAPLYPHQKIMEPMISLVSKNCVNAGFATLECTVSEWQESERDFYDSLGFATRQIYHKQIIGSSLTVMKTQMTYNLRTDDVLQKQN</sequence>
<keyword evidence="4" id="KW-1185">Reference proteome</keyword>
<dbReference type="InterPro" id="IPR050769">
    <property type="entry name" value="NAT_camello-type"/>
</dbReference>
<dbReference type="GO" id="GO:0008080">
    <property type="term" value="F:N-acetyltransferase activity"/>
    <property type="evidence" value="ECO:0007669"/>
    <property type="project" value="InterPro"/>
</dbReference>
<proteinExistence type="predicted"/>
<evidence type="ECO:0000256" key="1">
    <source>
        <dbReference type="ARBA" id="ARBA00022679"/>
    </source>
</evidence>
<keyword evidence="1" id="KW-0808">Transferase</keyword>
<name>A0A6J2TDC5_DROLE</name>
<dbReference type="PANTHER" id="PTHR13947">
    <property type="entry name" value="GNAT FAMILY N-ACETYLTRANSFERASE"/>
    <property type="match status" value="1"/>
</dbReference>
<reference evidence="5" key="1">
    <citation type="submission" date="2025-08" db="UniProtKB">
        <authorList>
            <consortium name="RefSeq"/>
        </authorList>
    </citation>
    <scope>IDENTIFICATION</scope>
    <source>
        <strain evidence="5">11010-0011.00</strain>
        <tissue evidence="5">Whole body</tissue>
    </source>
</reference>
<keyword evidence="2" id="KW-1133">Transmembrane helix</keyword>
<dbReference type="PROSITE" id="PS51186">
    <property type="entry name" value="GNAT"/>
    <property type="match status" value="1"/>
</dbReference>
<evidence type="ECO:0000256" key="2">
    <source>
        <dbReference type="SAM" id="Phobius"/>
    </source>
</evidence>
<accession>A0A6J2TDC5</accession>
<dbReference type="GeneID" id="115623672"/>
<keyword evidence="2" id="KW-0812">Transmembrane</keyword>
<dbReference type="InterPro" id="IPR016181">
    <property type="entry name" value="Acyl_CoA_acyltransferase"/>
</dbReference>
<dbReference type="RefSeq" id="XP_030373999.1">
    <property type="nucleotide sequence ID" value="XM_030518139.1"/>
</dbReference>
<keyword evidence="2" id="KW-0472">Membrane</keyword>
<gene>
    <name evidence="5" type="primary">LOC115623672</name>
</gene>
<dbReference type="Proteomes" id="UP000504634">
    <property type="component" value="Unplaced"/>
</dbReference>
<dbReference type="OrthoDB" id="41532at2759"/>
<dbReference type="AlphaFoldDB" id="A0A6J2TDC5"/>
<organism evidence="4 5">
    <name type="scientific">Drosophila lebanonensis</name>
    <name type="common">Fruit fly</name>
    <name type="synonym">Scaptodrosophila lebanonensis</name>
    <dbReference type="NCBI Taxonomy" id="7225"/>
    <lineage>
        <taxon>Eukaryota</taxon>
        <taxon>Metazoa</taxon>
        <taxon>Ecdysozoa</taxon>
        <taxon>Arthropoda</taxon>
        <taxon>Hexapoda</taxon>
        <taxon>Insecta</taxon>
        <taxon>Pterygota</taxon>
        <taxon>Neoptera</taxon>
        <taxon>Endopterygota</taxon>
        <taxon>Diptera</taxon>
        <taxon>Brachycera</taxon>
        <taxon>Muscomorpha</taxon>
        <taxon>Ephydroidea</taxon>
        <taxon>Drosophilidae</taxon>
        <taxon>Scaptodrosophila</taxon>
    </lineage>
</organism>
<dbReference type="Gene3D" id="3.40.630.30">
    <property type="match status" value="1"/>
</dbReference>
<dbReference type="SUPFAM" id="SSF55729">
    <property type="entry name" value="Acyl-CoA N-acyltransferases (Nat)"/>
    <property type="match status" value="1"/>
</dbReference>
<evidence type="ECO:0000259" key="3">
    <source>
        <dbReference type="PROSITE" id="PS51186"/>
    </source>
</evidence>
<protein>
    <submittedName>
        <fullName evidence="5">Uncharacterized protein LOC115623672</fullName>
    </submittedName>
</protein>
<evidence type="ECO:0000313" key="4">
    <source>
        <dbReference type="Proteomes" id="UP000504634"/>
    </source>
</evidence>